<sequence length="226" mass="24366">MADCVLEISSLVAGALPPVSLTLNVGETITLRGPSGIGKSRLLRAIADLEPAQSGTVLLRGSDMSAMPAPKWRDRVRYLAAEPGWWAETPRAHFRESSAVQTRLSSLLLDDAVMDRKFAELSTGERQRLALLRGMEGAPAVLLLDEPTSALDPESTLAVQEMLRQYTARGGAILLVTHNTAQAGMMGDRHYHLDHEGCRAVGSADLPPRHQASHQPGMDGMKDLPS</sequence>
<accession>A0A2N3KSD4</accession>
<evidence type="ECO:0000313" key="6">
    <source>
        <dbReference type="Proteomes" id="UP000233597"/>
    </source>
</evidence>
<evidence type="ECO:0000256" key="2">
    <source>
        <dbReference type="ARBA" id="ARBA00022840"/>
    </source>
</evidence>
<dbReference type="PROSITE" id="PS50893">
    <property type="entry name" value="ABC_TRANSPORTER_2"/>
    <property type="match status" value="1"/>
</dbReference>
<protein>
    <submittedName>
        <fullName evidence="5">ATP-binding protein</fullName>
    </submittedName>
</protein>
<evidence type="ECO:0000313" key="5">
    <source>
        <dbReference type="EMBL" id="PKR53478.1"/>
    </source>
</evidence>
<evidence type="ECO:0000256" key="1">
    <source>
        <dbReference type="ARBA" id="ARBA00022741"/>
    </source>
</evidence>
<evidence type="ECO:0000256" key="3">
    <source>
        <dbReference type="SAM" id="MobiDB-lite"/>
    </source>
</evidence>
<feature type="region of interest" description="Disordered" evidence="3">
    <location>
        <begin position="201"/>
        <end position="226"/>
    </location>
</feature>
<keyword evidence="1" id="KW-0547">Nucleotide-binding</keyword>
<organism evidence="5 6">
    <name type="scientific">Thalassospira marina</name>
    <dbReference type="NCBI Taxonomy" id="2048283"/>
    <lineage>
        <taxon>Bacteria</taxon>
        <taxon>Pseudomonadati</taxon>
        <taxon>Pseudomonadota</taxon>
        <taxon>Alphaproteobacteria</taxon>
        <taxon>Rhodospirillales</taxon>
        <taxon>Thalassospiraceae</taxon>
        <taxon>Thalassospira</taxon>
    </lineage>
</organism>
<dbReference type="SMART" id="SM00382">
    <property type="entry name" value="AAA"/>
    <property type="match status" value="1"/>
</dbReference>
<dbReference type="RefSeq" id="WP_101267241.1">
    <property type="nucleotide sequence ID" value="NZ_NWTK01000008.1"/>
</dbReference>
<dbReference type="GO" id="GO:0005524">
    <property type="term" value="F:ATP binding"/>
    <property type="evidence" value="ECO:0007669"/>
    <property type="project" value="UniProtKB-KW"/>
</dbReference>
<dbReference type="InterPro" id="IPR003439">
    <property type="entry name" value="ABC_transporter-like_ATP-bd"/>
</dbReference>
<keyword evidence="2 5" id="KW-0067">ATP-binding</keyword>
<dbReference type="InterPro" id="IPR003593">
    <property type="entry name" value="AAA+_ATPase"/>
</dbReference>
<dbReference type="AlphaFoldDB" id="A0A2N3KSD4"/>
<dbReference type="Gene3D" id="3.40.50.300">
    <property type="entry name" value="P-loop containing nucleotide triphosphate hydrolases"/>
    <property type="match status" value="1"/>
</dbReference>
<comment type="caution">
    <text evidence="5">The sequence shown here is derived from an EMBL/GenBank/DDBJ whole genome shotgun (WGS) entry which is preliminary data.</text>
</comment>
<dbReference type="OrthoDB" id="9802264at2"/>
<gene>
    <name evidence="5" type="ORF">COO20_13105</name>
</gene>
<dbReference type="EMBL" id="NWTK01000008">
    <property type="protein sequence ID" value="PKR53478.1"/>
    <property type="molecule type" value="Genomic_DNA"/>
</dbReference>
<dbReference type="PANTHER" id="PTHR43119:SF1">
    <property type="entry name" value="ABC TRANSPORTER DOMAIN-CONTAINING PROTEIN"/>
    <property type="match status" value="1"/>
</dbReference>
<dbReference type="Proteomes" id="UP000233597">
    <property type="component" value="Unassembled WGS sequence"/>
</dbReference>
<dbReference type="Pfam" id="PF00005">
    <property type="entry name" value="ABC_tran"/>
    <property type="match status" value="1"/>
</dbReference>
<dbReference type="PANTHER" id="PTHR43119">
    <property type="entry name" value="ABC TRANSPORT PROTEIN ATP-BINDING COMPONENT-RELATED"/>
    <property type="match status" value="1"/>
</dbReference>
<dbReference type="GO" id="GO:0016887">
    <property type="term" value="F:ATP hydrolysis activity"/>
    <property type="evidence" value="ECO:0007669"/>
    <property type="project" value="InterPro"/>
</dbReference>
<dbReference type="SUPFAM" id="SSF52540">
    <property type="entry name" value="P-loop containing nucleoside triphosphate hydrolases"/>
    <property type="match status" value="1"/>
</dbReference>
<evidence type="ECO:0000259" key="4">
    <source>
        <dbReference type="PROSITE" id="PS50893"/>
    </source>
</evidence>
<feature type="domain" description="ABC transporter" evidence="4">
    <location>
        <begin position="1"/>
        <end position="220"/>
    </location>
</feature>
<dbReference type="InterPro" id="IPR027417">
    <property type="entry name" value="P-loop_NTPase"/>
</dbReference>
<reference evidence="5 6" key="1">
    <citation type="submission" date="2017-09" db="EMBL/GenBank/DDBJ databases">
        <title>Biodiversity and function of Thalassospira species in the particle-attached aromatic-hydrocarbon-degrading consortia from the surface seawater of the South China Sea.</title>
        <authorList>
            <person name="Dong C."/>
            <person name="Liu R."/>
            <person name="Shao Z."/>
        </authorList>
    </citation>
    <scope>NUCLEOTIDE SEQUENCE [LARGE SCALE GENOMIC DNA]</scope>
    <source>
        <strain evidence="5 6">CSC1P2</strain>
    </source>
</reference>
<proteinExistence type="predicted"/>
<name>A0A2N3KSD4_9PROT</name>